<dbReference type="Pfam" id="PF00144">
    <property type="entry name" value="Beta-lactamase"/>
    <property type="match status" value="1"/>
</dbReference>
<dbReference type="SUPFAM" id="SSF56601">
    <property type="entry name" value="beta-lactamase/transpeptidase-like"/>
    <property type="match status" value="1"/>
</dbReference>
<dbReference type="RefSeq" id="WP_095552615.1">
    <property type="nucleotide sequence ID" value="NZ_NSJD01000007.1"/>
</dbReference>
<dbReference type="Proteomes" id="UP000218439">
    <property type="component" value="Unassembled WGS sequence"/>
</dbReference>
<dbReference type="Proteomes" id="UP000218644">
    <property type="component" value="Unassembled WGS sequence"/>
</dbReference>
<organism evidence="3 4">
    <name type="scientific">Vandammella animalimorsus</name>
    <dbReference type="NCBI Taxonomy" id="2029117"/>
    <lineage>
        <taxon>Bacteria</taxon>
        <taxon>Pseudomonadati</taxon>
        <taxon>Pseudomonadota</taxon>
        <taxon>Betaproteobacteria</taxon>
        <taxon>Burkholderiales</taxon>
        <taxon>Comamonadaceae</taxon>
        <taxon>Vandammella</taxon>
    </lineage>
</organism>
<evidence type="ECO:0000313" key="4">
    <source>
        <dbReference type="Proteomes" id="UP000218439"/>
    </source>
</evidence>
<evidence type="ECO:0000259" key="1">
    <source>
        <dbReference type="Pfam" id="PF00144"/>
    </source>
</evidence>
<sequence>MSRHGAQDLQTWLAHTLAKTVDGRRIFGAAFCLSHQGQTNGAAAGDLDLDTPFFIASVTKLFTTALVMQLRRAGALALDEPVARHLARQLDAALLQGLPATLTPRQLLAHTAGLPDYFADADAHGQRWLRQLRRGPDFGWSAAEALARSRQIGPARPAGATGRARYSDSHYQLLGLLIEQLMGQPLARCYAQHICAPLGLRRTYLYQDPADRTPRDIYDHARPLHRPLAMASFRADGGMVSTAPELLRFVRAFFGGELFPASGLRELQVFRPLSVFFPMQAGVGLQRLKLPWLLDPLRRAPPLLGHLGLSGALALYCPQRQIAIAGTVNQLSAPGAALRLALRISQQASRRC</sequence>
<evidence type="ECO:0000313" key="2">
    <source>
        <dbReference type="EMBL" id="PAT40262.1"/>
    </source>
</evidence>
<evidence type="ECO:0000313" key="5">
    <source>
        <dbReference type="Proteomes" id="UP000218644"/>
    </source>
</evidence>
<reference evidence="4 5" key="1">
    <citation type="submission" date="2017-08" db="EMBL/GenBank/DDBJ databases">
        <title>WGS of Clinical strains of the CDC Group NO-1 linked to zoonotic infections in humans.</title>
        <authorList>
            <person name="Bernier A.-M."/>
            <person name="Bernard K."/>
        </authorList>
    </citation>
    <scope>NUCLEOTIDE SEQUENCE [LARGE SCALE GENOMIC DNA]</scope>
    <source>
        <strain evidence="3 4">NML120219</strain>
        <strain evidence="2 5">NML79-0751</strain>
    </source>
</reference>
<dbReference type="PANTHER" id="PTHR43283">
    <property type="entry name" value="BETA-LACTAMASE-RELATED"/>
    <property type="match status" value="1"/>
</dbReference>
<proteinExistence type="predicted"/>
<accession>A0A2A2AVS2</accession>
<evidence type="ECO:0000313" key="3">
    <source>
        <dbReference type="EMBL" id="PAT41857.1"/>
    </source>
</evidence>
<dbReference type="InterPro" id="IPR001466">
    <property type="entry name" value="Beta-lactam-related"/>
</dbReference>
<dbReference type="EMBL" id="NSJE01000023">
    <property type="protein sequence ID" value="PAT41857.1"/>
    <property type="molecule type" value="Genomic_DNA"/>
</dbReference>
<dbReference type="InterPro" id="IPR012338">
    <property type="entry name" value="Beta-lactam/transpept-like"/>
</dbReference>
<dbReference type="InterPro" id="IPR050789">
    <property type="entry name" value="Diverse_Enzym_Activities"/>
</dbReference>
<name>A0A2A2AVS2_9BURK</name>
<comment type="caution">
    <text evidence="3">The sequence shown here is derived from an EMBL/GenBank/DDBJ whole genome shotgun (WGS) entry which is preliminary data.</text>
</comment>
<accession>A0A2A2ARC1</accession>
<dbReference type="EMBL" id="NSJD01000007">
    <property type="protein sequence ID" value="PAT40262.1"/>
    <property type="molecule type" value="Genomic_DNA"/>
</dbReference>
<gene>
    <name evidence="3" type="ORF">CK621_12085</name>
    <name evidence="2" type="ORF">CK623_06120</name>
</gene>
<dbReference type="Gene3D" id="3.40.710.10">
    <property type="entry name" value="DD-peptidase/beta-lactamase superfamily"/>
    <property type="match status" value="1"/>
</dbReference>
<feature type="domain" description="Beta-lactamase-related" evidence="1">
    <location>
        <begin position="15"/>
        <end position="343"/>
    </location>
</feature>
<protein>
    <submittedName>
        <fullName evidence="3">Alkaline D-peptidase</fullName>
    </submittedName>
</protein>
<dbReference type="AlphaFoldDB" id="A0A2A2AVS2"/>